<keyword evidence="12" id="KW-0255">Endonuclease</keyword>
<organism evidence="21 22">
    <name type="scientific">Cressdnaviricota sp</name>
    <dbReference type="NCBI Taxonomy" id="2748378"/>
    <lineage>
        <taxon>Viruses</taxon>
        <taxon>Monodnaviria</taxon>
        <taxon>Shotokuvirae</taxon>
        <taxon>Cressdnaviricota</taxon>
    </lineage>
</organism>
<evidence type="ECO:0000256" key="15">
    <source>
        <dbReference type="ARBA" id="ARBA00023125"/>
    </source>
</evidence>
<evidence type="ECO:0000256" key="7">
    <source>
        <dbReference type="ARBA" id="ARBA00022695"/>
    </source>
</evidence>
<keyword evidence="16" id="KW-0511">Multifunctional enzyme</keyword>
<evidence type="ECO:0000256" key="1">
    <source>
        <dbReference type="ARBA" id="ARBA00001936"/>
    </source>
</evidence>
<evidence type="ECO:0000256" key="4">
    <source>
        <dbReference type="ARBA" id="ARBA00014531"/>
    </source>
</evidence>
<evidence type="ECO:0000256" key="13">
    <source>
        <dbReference type="ARBA" id="ARBA00022801"/>
    </source>
</evidence>
<keyword evidence="21" id="KW-0067">ATP-binding</keyword>
<keyword evidence="13" id="KW-0378">Hydrolase</keyword>
<dbReference type="InterPro" id="IPR027417">
    <property type="entry name" value="P-loop_NTPase"/>
</dbReference>
<dbReference type="Gene3D" id="3.40.1310.20">
    <property type="match status" value="1"/>
</dbReference>
<protein>
    <recommendedName>
        <fullName evidence="4">Replication-associated protein</fullName>
    </recommendedName>
    <alternativeName>
        <fullName evidence="17">ATP-dependent helicase Rep</fullName>
    </alternativeName>
    <alternativeName>
        <fullName evidence="18">RepP</fullName>
    </alternativeName>
</protein>
<dbReference type="GO" id="GO:0006260">
    <property type="term" value="P:DNA replication"/>
    <property type="evidence" value="ECO:0007669"/>
    <property type="project" value="UniProtKB-KW"/>
</dbReference>
<evidence type="ECO:0000259" key="20">
    <source>
        <dbReference type="PROSITE" id="PS52020"/>
    </source>
</evidence>
<dbReference type="Proteomes" id="UP000274305">
    <property type="component" value="Segment"/>
</dbReference>
<evidence type="ECO:0000256" key="6">
    <source>
        <dbReference type="ARBA" id="ARBA00022679"/>
    </source>
</evidence>
<dbReference type="GO" id="GO:0016779">
    <property type="term" value="F:nucleotidyltransferase activity"/>
    <property type="evidence" value="ECO:0007669"/>
    <property type="project" value="UniProtKB-KW"/>
</dbReference>
<dbReference type="GO" id="GO:0042025">
    <property type="term" value="C:host cell nucleus"/>
    <property type="evidence" value="ECO:0007669"/>
    <property type="project" value="UniProtKB-SubCell"/>
</dbReference>
<evidence type="ECO:0000256" key="3">
    <source>
        <dbReference type="ARBA" id="ARBA00008545"/>
    </source>
</evidence>
<keyword evidence="10" id="KW-0479">Metal-binding</keyword>
<evidence type="ECO:0000256" key="14">
    <source>
        <dbReference type="ARBA" id="ARBA00023124"/>
    </source>
</evidence>
<keyword evidence="14" id="KW-0190">Covalent protein-DNA linkage</keyword>
<dbReference type="Pfam" id="PF02407">
    <property type="entry name" value="Viral_Rep"/>
    <property type="match status" value="1"/>
</dbReference>
<keyword evidence="5" id="KW-1048">Host nucleus</keyword>
<evidence type="ECO:0000313" key="22">
    <source>
        <dbReference type="Proteomes" id="UP000274305"/>
    </source>
</evidence>
<proteinExistence type="inferred from homology"/>
<evidence type="ECO:0000256" key="9">
    <source>
        <dbReference type="ARBA" id="ARBA00022722"/>
    </source>
</evidence>
<evidence type="ECO:0000256" key="19">
    <source>
        <dbReference type="ARBA" id="ARBA00049360"/>
    </source>
</evidence>
<sequence>MSRKRDYCFTDFVLDETFLQGLPYEYLCYGKELCPTTGKQHLQGYIYFKNAKTFSAVRKLMQPRSIRACKGSAEQNATYCSKENDFLEFGDRPKQGSRTDIHDILENIQTGDYTMRDIVSSATSFQSIRIAEVQMKYFEPNRQWKTQVHWFYGPSGTGKSKLAYEMCDDPYICMETNKWWEGYDGHEDVIIDDFRRDFCKFKVLLHLLDQYPMRIETKGGSRQFRARRLIITTPKSPQATWEGKTDEDLYQLTRRIDIIKEFV</sequence>
<dbReference type="GO" id="GO:0000166">
    <property type="term" value="F:nucleotide binding"/>
    <property type="evidence" value="ECO:0007669"/>
    <property type="project" value="UniProtKB-KW"/>
</dbReference>
<dbReference type="Pfam" id="PF00910">
    <property type="entry name" value="RNA_helicase"/>
    <property type="match status" value="1"/>
</dbReference>
<dbReference type="SUPFAM" id="SSF52540">
    <property type="entry name" value="P-loop containing nucleoside triphosphate hydrolases"/>
    <property type="match status" value="1"/>
</dbReference>
<evidence type="ECO:0000256" key="18">
    <source>
        <dbReference type="ARBA" id="ARBA00032243"/>
    </source>
</evidence>
<comment type="subcellular location">
    <subcellularLocation>
        <location evidence="2">Host nucleus</location>
    </subcellularLocation>
</comment>
<keyword evidence="15" id="KW-0238">DNA-binding</keyword>
<dbReference type="GO" id="GO:0046872">
    <property type="term" value="F:metal ion binding"/>
    <property type="evidence" value="ECO:0007669"/>
    <property type="project" value="UniProtKB-KW"/>
</dbReference>
<feature type="domain" description="CRESS-DNA virus Rep endonuclease" evidence="20">
    <location>
        <begin position="1"/>
        <end position="92"/>
    </location>
</feature>
<keyword evidence="7" id="KW-0548">Nucleotidyltransferase</keyword>
<dbReference type="GO" id="GO:0003677">
    <property type="term" value="F:DNA binding"/>
    <property type="evidence" value="ECO:0007669"/>
    <property type="project" value="UniProtKB-KW"/>
</dbReference>
<dbReference type="InterPro" id="IPR049912">
    <property type="entry name" value="CRESS_DNA_REP"/>
</dbReference>
<evidence type="ECO:0000256" key="10">
    <source>
        <dbReference type="ARBA" id="ARBA00022723"/>
    </source>
</evidence>
<evidence type="ECO:0000256" key="8">
    <source>
        <dbReference type="ARBA" id="ARBA00022705"/>
    </source>
</evidence>
<dbReference type="GO" id="GO:0003723">
    <property type="term" value="F:RNA binding"/>
    <property type="evidence" value="ECO:0007669"/>
    <property type="project" value="InterPro"/>
</dbReference>
<dbReference type="Gene3D" id="3.40.50.300">
    <property type="entry name" value="P-loop containing nucleotide triphosphate hydrolases"/>
    <property type="match status" value="1"/>
</dbReference>
<comment type="catalytic activity">
    <reaction evidence="19">
        <text>ATP + H2O = ADP + phosphate + H(+)</text>
        <dbReference type="Rhea" id="RHEA:13065"/>
        <dbReference type="ChEBI" id="CHEBI:15377"/>
        <dbReference type="ChEBI" id="CHEBI:15378"/>
        <dbReference type="ChEBI" id="CHEBI:30616"/>
        <dbReference type="ChEBI" id="CHEBI:43474"/>
        <dbReference type="ChEBI" id="CHEBI:456216"/>
    </reaction>
</comment>
<evidence type="ECO:0000256" key="11">
    <source>
        <dbReference type="ARBA" id="ARBA00022741"/>
    </source>
</evidence>
<evidence type="ECO:0000256" key="12">
    <source>
        <dbReference type="ARBA" id="ARBA00022759"/>
    </source>
</evidence>
<dbReference type="GO" id="GO:0003724">
    <property type="term" value="F:RNA helicase activity"/>
    <property type="evidence" value="ECO:0007669"/>
    <property type="project" value="InterPro"/>
</dbReference>
<comment type="cofactor">
    <cofactor evidence="1">
        <name>Mn(2+)</name>
        <dbReference type="ChEBI" id="CHEBI:29035"/>
    </cofactor>
</comment>
<keyword evidence="9" id="KW-0540">Nuclease</keyword>
<reference evidence="21 22" key="1">
    <citation type="submission" date="2018-07" db="EMBL/GenBank/DDBJ databases">
        <title>Uncovering a Universe of Circular DNA Viruses in Animal Metagenomes.</title>
        <authorList>
            <person name="Tisza M."/>
            <person name="Buck C."/>
            <person name="Pastrana D."/>
            <person name="Welch N."/>
            <person name="Peretti A."/>
        </authorList>
    </citation>
    <scope>NUCLEOTIDE SEQUENCE [LARGE SCALE GENOMIC DNA]</scope>
    <source>
        <strain evidence="21">Ctbb692</strain>
    </source>
</reference>
<dbReference type="GO" id="GO:0016787">
    <property type="term" value="F:hydrolase activity"/>
    <property type="evidence" value="ECO:0007669"/>
    <property type="project" value="UniProtKB-KW"/>
</dbReference>
<evidence type="ECO:0000313" key="21">
    <source>
        <dbReference type="EMBL" id="AXQ66409.1"/>
    </source>
</evidence>
<keyword evidence="11" id="KW-0547">Nucleotide-binding</keyword>
<name>A0A385E6U8_9VIRU</name>
<keyword evidence="8" id="KW-0235">DNA replication</keyword>
<keyword evidence="21" id="KW-0347">Helicase</keyword>
<keyword evidence="22" id="KW-1185">Reference proteome</keyword>
<dbReference type="GO" id="GO:0004519">
    <property type="term" value="F:endonuclease activity"/>
    <property type="evidence" value="ECO:0007669"/>
    <property type="project" value="UniProtKB-KW"/>
</dbReference>
<keyword evidence="6" id="KW-0808">Transferase</keyword>
<evidence type="ECO:0000256" key="16">
    <source>
        <dbReference type="ARBA" id="ARBA00023268"/>
    </source>
</evidence>
<accession>A0A385E6U8</accession>
<dbReference type="InterPro" id="IPR000605">
    <property type="entry name" value="Helicase_SF3_ssDNA/RNA_vir"/>
</dbReference>
<evidence type="ECO:0000256" key="2">
    <source>
        <dbReference type="ARBA" id="ARBA00004147"/>
    </source>
</evidence>
<evidence type="ECO:0000256" key="5">
    <source>
        <dbReference type="ARBA" id="ARBA00022562"/>
    </source>
</evidence>
<dbReference type="EMBL" id="MH649188">
    <property type="protein sequence ID" value="AXQ66409.1"/>
    <property type="molecule type" value="Genomic_DNA"/>
</dbReference>
<evidence type="ECO:0000256" key="17">
    <source>
        <dbReference type="ARBA" id="ARBA00030754"/>
    </source>
</evidence>
<dbReference type="PROSITE" id="PS52020">
    <property type="entry name" value="CRESS_DNA_REP"/>
    <property type="match status" value="1"/>
</dbReference>
<comment type="similarity">
    <text evidence="3">Belongs to the nanoviruses/circoviruses replication-associated protein family.</text>
</comment>